<dbReference type="InterPro" id="IPR035890">
    <property type="entry name" value="Anti-sigma-28_factor_FlgM_sf"/>
</dbReference>
<feature type="compositionally biased region" description="Polar residues" evidence="9">
    <location>
        <begin position="54"/>
        <end position="78"/>
    </location>
</feature>
<evidence type="ECO:0000256" key="2">
    <source>
        <dbReference type="ARBA" id="ARBA00017823"/>
    </source>
</evidence>
<dbReference type="InterPro" id="IPR031316">
    <property type="entry name" value="FlgM_C"/>
</dbReference>
<evidence type="ECO:0000256" key="8">
    <source>
        <dbReference type="ARBA" id="ARBA00030117"/>
    </source>
</evidence>
<dbReference type="EMBL" id="JAMQGP010000002">
    <property type="protein sequence ID" value="MCM2678931.1"/>
    <property type="molecule type" value="Genomic_DNA"/>
</dbReference>
<dbReference type="AlphaFoldDB" id="A0AA41W4Y6"/>
<dbReference type="NCBIfam" id="TIGR03824">
    <property type="entry name" value="FlgM_jcvi"/>
    <property type="match status" value="1"/>
</dbReference>
<evidence type="ECO:0000259" key="10">
    <source>
        <dbReference type="Pfam" id="PF04316"/>
    </source>
</evidence>
<keyword evidence="3" id="KW-0678">Repressor</keyword>
<keyword evidence="5" id="KW-0805">Transcription regulation</keyword>
<evidence type="ECO:0000256" key="7">
    <source>
        <dbReference type="ARBA" id="ARBA00024739"/>
    </source>
</evidence>
<dbReference type="GO" id="GO:0045892">
    <property type="term" value="P:negative regulation of DNA-templated transcription"/>
    <property type="evidence" value="ECO:0007669"/>
    <property type="project" value="InterPro"/>
</dbReference>
<keyword evidence="6" id="KW-0804">Transcription</keyword>
<comment type="caution">
    <text evidence="11">The sequence shown here is derived from an EMBL/GenBank/DDBJ whole genome shotgun (WGS) entry which is preliminary data.</text>
</comment>
<comment type="function">
    <text evidence="7">Responsible for the coupling of flagellin expression to flagellar assembly by preventing expression of the flagellin genes when a component of the middle class of proteins is defective. It negatively regulates flagellar genes by inhibiting the activity of FliA by directly binding to FliA.</text>
</comment>
<reference evidence="11 12" key="1">
    <citation type="journal article" date="2013" name="Antonie Van Leeuwenhoek">
        <title>Echinimonas agarilytica gen. nov., sp. nov., a new gammaproteobacterium isolated from the sea urchin Strongylocentrotus intermedius.</title>
        <authorList>
            <person name="Nedashkovskaya O.I."/>
            <person name="Stenkova A.M."/>
            <person name="Zhukova N.V."/>
            <person name="Van Trappen S."/>
            <person name="Lee J.S."/>
            <person name="Kim S.B."/>
        </authorList>
    </citation>
    <scope>NUCLEOTIDE SEQUENCE [LARGE SCALE GENOMIC DNA]</scope>
    <source>
        <strain evidence="11 12">KMM 6351</strain>
    </source>
</reference>
<organism evidence="11 12">
    <name type="scientific">Echinimonas agarilytica</name>
    <dbReference type="NCBI Taxonomy" id="1215918"/>
    <lineage>
        <taxon>Bacteria</taxon>
        <taxon>Pseudomonadati</taxon>
        <taxon>Pseudomonadota</taxon>
        <taxon>Gammaproteobacteria</taxon>
        <taxon>Alteromonadales</taxon>
        <taxon>Echinimonadaceae</taxon>
        <taxon>Echinimonas</taxon>
    </lineage>
</organism>
<keyword evidence="11" id="KW-0966">Cell projection</keyword>
<evidence type="ECO:0000313" key="12">
    <source>
        <dbReference type="Proteomes" id="UP001165393"/>
    </source>
</evidence>
<keyword evidence="4" id="KW-1005">Bacterial flagellum biogenesis</keyword>
<keyword evidence="11" id="KW-0282">Flagellum</keyword>
<sequence length="117" mass="12861">MAIDINRLNAGHNTQVKGSESKAVGTANQQQTRQLAQTQSNQTSQAQVVPKDSVSLTQQAQSLGQMQRNMSTSDSFNQEKVAQIKKALSEGQYTVDSERLAQKLQDFEQEIGNYVSS</sequence>
<feature type="region of interest" description="Disordered" evidence="9">
    <location>
        <begin position="1"/>
        <end position="78"/>
    </location>
</feature>
<comment type="similarity">
    <text evidence="1">Belongs to the FlgM family.</text>
</comment>
<proteinExistence type="inferred from homology"/>
<feature type="compositionally biased region" description="Low complexity" evidence="9">
    <location>
        <begin position="26"/>
        <end position="47"/>
    </location>
</feature>
<dbReference type="Pfam" id="PF04316">
    <property type="entry name" value="FlgM"/>
    <property type="match status" value="1"/>
</dbReference>
<dbReference type="SUPFAM" id="SSF101498">
    <property type="entry name" value="Anti-sigma factor FlgM"/>
    <property type="match status" value="1"/>
</dbReference>
<evidence type="ECO:0000256" key="1">
    <source>
        <dbReference type="ARBA" id="ARBA00005322"/>
    </source>
</evidence>
<evidence type="ECO:0000256" key="6">
    <source>
        <dbReference type="ARBA" id="ARBA00023163"/>
    </source>
</evidence>
<protein>
    <recommendedName>
        <fullName evidence="2">Negative regulator of flagellin synthesis</fullName>
    </recommendedName>
    <alternativeName>
        <fullName evidence="8">Anti-sigma-28 factor</fullName>
    </alternativeName>
</protein>
<evidence type="ECO:0000256" key="3">
    <source>
        <dbReference type="ARBA" id="ARBA00022491"/>
    </source>
</evidence>
<keyword evidence="11" id="KW-0969">Cilium</keyword>
<dbReference type="InterPro" id="IPR007412">
    <property type="entry name" value="FlgM"/>
</dbReference>
<keyword evidence="12" id="KW-1185">Reference proteome</keyword>
<evidence type="ECO:0000313" key="11">
    <source>
        <dbReference type="EMBL" id="MCM2678931.1"/>
    </source>
</evidence>
<evidence type="ECO:0000256" key="5">
    <source>
        <dbReference type="ARBA" id="ARBA00023015"/>
    </source>
</evidence>
<dbReference type="Proteomes" id="UP001165393">
    <property type="component" value="Unassembled WGS sequence"/>
</dbReference>
<evidence type="ECO:0000256" key="9">
    <source>
        <dbReference type="SAM" id="MobiDB-lite"/>
    </source>
</evidence>
<gene>
    <name evidence="11" type="primary">flgM</name>
    <name evidence="11" type="ORF">NAF29_04480</name>
</gene>
<dbReference type="RefSeq" id="WP_251260302.1">
    <property type="nucleotide sequence ID" value="NZ_JAMQGP010000002.1"/>
</dbReference>
<accession>A0AA41W4Y6</accession>
<dbReference type="GO" id="GO:0044781">
    <property type="term" value="P:bacterial-type flagellum organization"/>
    <property type="evidence" value="ECO:0007669"/>
    <property type="project" value="UniProtKB-KW"/>
</dbReference>
<name>A0AA41W4Y6_9GAMM</name>
<feature type="domain" description="Anti-sigma-28 factor FlgM C-terminal" evidence="10">
    <location>
        <begin position="52"/>
        <end position="104"/>
    </location>
</feature>
<evidence type="ECO:0000256" key="4">
    <source>
        <dbReference type="ARBA" id="ARBA00022795"/>
    </source>
</evidence>